<evidence type="ECO:0000256" key="2">
    <source>
        <dbReference type="ARBA" id="ARBA00009399"/>
    </source>
</evidence>
<name>A0A1M6CDJ5_9RHOB</name>
<protein>
    <submittedName>
        <fullName evidence="8">Putative flippase GtrA (Transmembrane translocase of bactoprenol-linked glucose)</fullName>
    </submittedName>
</protein>
<dbReference type="STRING" id="1447782.SAMN05444417_1138"/>
<dbReference type="Pfam" id="PF04138">
    <property type="entry name" value="GtrA_DPMS_TM"/>
    <property type="match status" value="1"/>
</dbReference>
<dbReference type="EMBL" id="FQYO01000002">
    <property type="protein sequence ID" value="SHI59067.1"/>
    <property type="molecule type" value="Genomic_DNA"/>
</dbReference>
<evidence type="ECO:0000256" key="4">
    <source>
        <dbReference type="ARBA" id="ARBA00022989"/>
    </source>
</evidence>
<reference evidence="8 9" key="1">
    <citation type="submission" date="2016-11" db="EMBL/GenBank/DDBJ databases">
        <authorList>
            <person name="Jaros S."/>
            <person name="Januszkiewicz K."/>
            <person name="Wedrychowicz H."/>
        </authorList>
    </citation>
    <scope>NUCLEOTIDE SEQUENCE [LARGE SCALE GENOMIC DNA]</scope>
    <source>
        <strain evidence="8 9">DSM 100565</strain>
    </source>
</reference>
<keyword evidence="5 6" id="KW-0472">Membrane</keyword>
<dbReference type="GO" id="GO:0000271">
    <property type="term" value="P:polysaccharide biosynthetic process"/>
    <property type="evidence" value="ECO:0007669"/>
    <property type="project" value="InterPro"/>
</dbReference>
<feature type="transmembrane region" description="Helical" evidence="6">
    <location>
        <begin position="106"/>
        <end position="126"/>
    </location>
</feature>
<feature type="transmembrane region" description="Helical" evidence="6">
    <location>
        <begin position="47"/>
        <end position="68"/>
    </location>
</feature>
<dbReference type="InterPro" id="IPR051401">
    <property type="entry name" value="GtrA_CellWall_Glycosyl"/>
</dbReference>
<dbReference type="PANTHER" id="PTHR38459">
    <property type="entry name" value="PROPHAGE BACTOPRENOL-LINKED GLUCOSE TRANSLOCASE HOMOLOG"/>
    <property type="match status" value="1"/>
</dbReference>
<dbReference type="InterPro" id="IPR007267">
    <property type="entry name" value="GtrA_DPMS_TM"/>
</dbReference>
<evidence type="ECO:0000256" key="5">
    <source>
        <dbReference type="ARBA" id="ARBA00023136"/>
    </source>
</evidence>
<accession>A0A1M6CDJ5</accession>
<evidence type="ECO:0000256" key="6">
    <source>
        <dbReference type="SAM" id="Phobius"/>
    </source>
</evidence>
<evidence type="ECO:0000256" key="3">
    <source>
        <dbReference type="ARBA" id="ARBA00022692"/>
    </source>
</evidence>
<comment type="similarity">
    <text evidence="2">Belongs to the GtrA family.</text>
</comment>
<evidence type="ECO:0000256" key="1">
    <source>
        <dbReference type="ARBA" id="ARBA00004141"/>
    </source>
</evidence>
<feature type="transmembrane region" description="Helical" evidence="6">
    <location>
        <begin position="80"/>
        <end position="100"/>
    </location>
</feature>
<evidence type="ECO:0000259" key="7">
    <source>
        <dbReference type="Pfam" id="PF04138"/>
    </source>
</evidence>
<comment type="subcellular location">
    <subcellularLocation>
        <location evidence="1">Membrane</location>
        <topology evidence="1">Multi-pass membrane protein</topology>
    </subcellularLocation>
</comment>
<keyword evidence="4 6" id="KW-1133">Transmembrane helix</keyword>
<gene>
    <name evidence="8" type="ORF">SAMN05444417_1138</name>
</gene>
<dbReference type="OrthoDB" id="7667275at2"/>
<keyword evidence="3 6" id="KW-0812">Transmembrane</keyword>
<dbReference type="PANTHER" id="PTHR38459:SF1">
    <property type="entry name" value="PROPHAGE BACTOPRENOL-LINKED GLUCOSE TRANSLOCASE HOMOLOG"/>
    <property type="match status" value="1"/>
</dbReference>
<dbReference type="RefSeq" id="WP_073326842.1">
    <property type="nucleotide sequence ID" value="NZ_FQYO01000002.1"/>
</dbReference>
<dbReference type="AlphaFoldDB" id="A0A1M6CDJ5"/>
<dbReference type="GO" id="GO:0005886">
    <property type="term" value="C:plasma membrane"/>
    <property type="evidence" value="ECO:0007669"/>
    <property type="project" value="TreeGrafter"/>
</dbReference>
<keyword evidence="9" id="KW-1185">Reference proteome</keyword>
<feature type="domain" description="GtrA/DPMS transmembrane" evidence="7">
    <location>
        <begin position="19"/>
        <end position="132"/>
    </location>
</feature>
<organism evidence="8 9">
    <name type="scientific">Wenxinia saemankumensis</name>
    <dbReference type="NCBI Taxonomy" id="1447782"/>
    <lineage>
        <taxon>Bacteria</taxon>
        <taxon>Pseudomonadati</taxon>
        <taxon>Pseudomonadota</taxon>
        <taxon>Alphaproteobacteria</taxon>
        <taxon>Rhodobacterales</taxon>
        <taxon>Roseobacteraceae</taxon>
        <taxon>Wenxinia</taxon>
    </lineage>
</organism>
<sequence>MSAARSALSRRVDIAQMLRFGAVGLAATIVHAAAALAAQAALGLPDLAANLAGFAAAVGVSYLGHARVTFRRPGADAGQALRFLCVAGLALAVSSAITLAADRAGLDFALAMALVVLIVPPANYLAAKAWAFAGPVSAIERFSE</sequence>
<evidence type="ECO:0000313" key="9">
    <source>
        <dbReference type="Proteomes" id="UP000184292"/>
    </source>
</evidence>
<evidence type="ECO:0000313" key="8">
    <source>
        <dbReference type="EMBL" id="SHI59067.1"/>
    </source>
</evidence>
<proteinExistence type="inferred from homology"/>
<dbReference type="Proteomes" id="UP000184292">
    <property type="component" value="Unassembled WGS sequence"/>
</dbReference>